<dbReference type="InterPro" id="IPR041916">
    <property type="entry name" value="Anti_sigma_zinc_sf"/>
</dbReference>
<keyword evidence="1" id="KW-0812">Transmembrane</keyword>
<sequence length="294" mass="32403">MMQCDECRAQIVFYLDDELSGNDRSAFESHVERCAACREMLDREKRLFDRVRSVRPLHQAPPALRKRVETLLAETVPASGGSKREAPPVPEAKGRGRRGLARRFVAWAAAVVIGLSGLWAVLQIDWPEFRGHSSEFAQLAVDAHQRYLRDALPLELITENPDEVSAWFENKVPFRLVLPSYQETSGQKKIYSLKGARLIGFDNGYAAYVAYEMTSIPISLVVTSGDAATPSGGERVVMRGLVFHHQAIAGYKVITWSDHGLTYALVSSLAGRGEESCRVCHAGAANGELLGVGF</sequence>
<evidence type="ECO:0000259" key="2">
    <source>
        <dbReference type="Pfam" id="PF13490"/>
    </source>
</evidence>
<dbReference type="OrthoDB" id="191790at2"/>
<organism evidence="3 4">
    <name type="scientific">Methylocaldum marinum</name>
    <dbReference type="NCBI Taxonomy" id="1432792"/>
    <lineage>
        <taxon>Bacteria</taxon>
        <taxon>Pseudomonadati</taxon>
        <taxon>Pseudomonadota</taxon>
        <taxon>Gammaproteobacteria</taxon>
        <taxon>Methylococcales</taxon>
        <taxon>Methylococcaceae</taxon>
        <taxon>Methylocaldum</taxon>
    </lineage>
</organism>
<accession>A0A250L2V1</accession>
<dbReference type="EMBL" id="AP017928">
    <property type="protein sequence ID" value="BBA36929.1"/>
    <property type="molecule type" value="Genomic_DNA"/>
</dbReference>
<dbReference type="Gene3D" id="1.10.10.1320">
    <property type="entry name" value="Anti-sigma factor, zinc-finger domain"/>
    <property type="match status" value="1"/>
</dbReference>
<keyword evidence="1" id="KW-0472">Membrane</keyword>
<dbReference type="Pfam" id="PF13490">
    <property type="entry name" value="zf-HC2"/>
    <property type="match status" value="1"/>
</dbReference>
<feature type="transmembrane region" description="Helical" evidence="1">
    <location>
        <begin position="104"/>
        <end position="122"/>
    </location>
</feature>
<protein>
    <recommendedName>
        <fullName evidence="2">Putative zinc-finger domain-containing protein</fullName>
    </recommendedName>
</protein>
<dbReference type="AlphaFoldDB" id="A0A250L2V1"/>
<evidence type="ECO:0000256" key="1">
    <source>
        <dbReference type="SAM" id="Phobius"/>
    </source>
</evidence>
<evidence type="ECO:0000313" key="3">
    <source>
        <dbReference type="EMBL" id="BBA36929.1"/>
    </source>
</evidence>
<keyword evidence="4" id="KW-1185">Reference proteome</keyword>
<dbReference type="Proteomes" id="UP000266313">
    <property type="component" value="Chromosome"/>
</dbReference>
<proteinExistence type="predicted"/>
<reference evidence="3 4" key="1">
    <citation type="submission" date="2016-12" db="EMBL/GenBank/DDBJ databases">
        <title>Genome sequencing of Methylocaldum marinum.</title>
        <authorList>
            <person name="Takeuchi M."/>
            <person name="Kamagata Y."/>
            <person name="Hiraoka S."/>
            <person name="Oshima K."/>
            <person name="Hattori M."/>
            <person name="Iwasaki W."/>
        </authorList>
    </citation>
    <scope>NUCLEOTIDE SEQUENCE [LARGE SCALE GENOMIC DNA]</scope>
    <source>
        <strain evidence="3 4">S8</strain>
    </source>
</reference>
<dbReference type="KEGG" id="mmai:sS8_5006"/>
<dbReference type="InterPro" id="IPR027383">
    <property type="entry name" value="Znf_put"/>
</dbReference>
<dbReference type="RefSeq" id="WP_119632025.1">
    <property type="nucleotide sequence ID" value="NZ_AP017928.1"/>
</dbReference>
<name>A0A250L2V1_9GAMM</name>
<keyword evidence="1" id="KW-1133">Transmembrane helix</keyword>
<gene>
    <name evidence="3" type="ORF">sS8_5006</name>
</gene>
<evidence type="ECO:0000313" key="4">
    <source>
        <dbReference type="Proteomes" id="UP000266313"/>
    </source>
</evidence>
<feature type="domain" description="Putative zinc-finger" evidence="2">
    <location>
        <begin position="4"/>
        <end position="38"/>
    </location>
</feature>